<dbReference type="InterPro" id="IPR014774">
    <property type="entry name" value="KaiC-like_dom"/>
</dbReference>
<dbReference type="Pfam" id="PF06745">
    <property type="entry name" value="ATPase"/>
    <property type="match status" value="1"/>
</dbReference>
<name>A0A7V0LTU8_UNCW3</name>
<dbReference type="InterPro" id="IPR051347">
    <property type="entry name" value="Circadian_clock_KaiC-rel"/>
</dbReference>
<dbReference type="AlphaFoldDB" id="A0A7V0LTU8"/>
<gene>
    <name evidence="2" type="ORF">ENH14_01620</name>
</gene>
<dbReference type="GO" id="GO:0005524">
    <property type="term" value="F:ATP binding"/>
    <property type="evidence" value="ECO:0007669"/>
    <property type="project" value="InterPro"/>
</dbReference>
<protein>
    <recommendedName>
        <fullName evidence="1">KaiC domain-containing protein</fullName>
    </recommendedName>
</protein>
<proteinExistence type="predicted"/>
<sequence>MPGQHLFTITKDGISVYPRAKPHVSQIIYKVEETKESLGVKEIDNLLEGGVRRGSIVLATGPTGVGKTTLSLFFAKAAADKGEVTLMINFEETPDILKYYAIQIGLDLPEDKVYYEFISPVEVDLEYEAYKIFQMLEEKNISRLVLDSLNSFYLAAHNDRLYRDFLWGLLNILRERGITTYLALETENLPREVVFSDVNISILSDAIITMAYVYSDSEIKRALTILKARGQNHDKTFREFEITPKGIKIGNPVKISSIL</sequence>
<feature type="domain" description="KaiC" evidence="1">
    <location>
        <begin position="34"/>
        <end position="259"/>
    </location>
</feature>
<dbReference type="SUPFAM" id="SSF52540">
    <property type="entry name" value="P-loop containing nucleoside triphosphate hydrolases"/>
    <property type="match status" value="1"/>
</dbReference>
<dbReference type="EMBL" id="DRDR01000070">
    <property type="protein sequence ID" value="HDL60132.1"/>
    <property type="molecule type" value="Genomic_DNA"/>
</dbReference>
<dbReference type="InterPro" id="IPR027417">
    <property type="entry name" value="P-loop_NTPase"/>
</dbReference>
<evidence type="ECO:0000313" key="2">
    <source>
        <dbReference type="EMBL" id="HDL60132.1"/>
    </source>
</evidence>
<accession>A0A7V0LTU8</accession>
<dbReference type="Proteomes" id="UP000886381">
    <property type="component" value="Unassembled WGS sequence"/>
</dbReference>
<comment type="caution">
    <text evidence="2">The sequence shown here is derived from an EMBL/GenBank/DDBJ whole genome shotgun (WGS) entry which is preliminary data.</text>
</comment>
<dbReference type="PANTHER" id="PTHR42926:SF1">
    <property type="entry name" value="CIRCADIAN CLOCK OSCILLATOR PROTEIN KAIC 1"/>
    <property type="match status" value="1"/>
</dbReference>
<evidence type="ECO:0000259" key="1">
    <source>
        <dbReference type="PROSITE" id="PS51146"/>
    </source>
</evidence>
<dbReference type="InterPro" id="IPR010624">
    <property type="entry name" value="KaiC_dom"/>
</dbReference>
<dbReference type="PANTHER" id="PTHR42926">
    <property type="match status" value="1"/>
</dbReference>
<reference evidence="2" key="1">
    <citation type="journal article" date="2020" name="mSystems">
        <title>Genome- and Community-Level Interaction Insights into Carbon Utilization and Element Cycling Functions of Hydrothermarchaeota in Hydrothermal Sediment.</title>
        <authorList>
            <person name="Zhou Z."/>
            <person name="Liu Y."/>
            <person name="Xu W."/>
            <person name="Pan J."/>
            <person name="Luo Z.H."/>
            <person name="Li M."/>
        </authorList>
    </citation>
    <scope>NUCLEOTIDE SEQUENCE [LARGE SCALE GENOMIC DNA]</scope>
    <source>
        <strain evidence="2">HyVt-28</strain>
    </source>
</reference>
<dbReference type="Gene3D" id="3.40.50.300">
    <property type="entry name" value="P-loop containing nucleotide triphosphate hydrolases"/>
    <property type="match status" value="1"/>
</dbReference>
<dbReference type="PROSITE" id="PS51146">
    <property type="entry name" value="KAIC"/>
    <property type="match status" value="1"/>
</dbReference>
<organism evidence="2">
    <name type="scientific">candidate division WOR-3 bacterium</name>
    <dbReference type="NCBI Taxonomy" id="2052148"/>
    <lineage>
        <taxon>Bacteria</taxon>
        <taxon>Bacteria division WOR-3</taxon>
    </lineage>
</organism>